<dbReference type="Proteomes" id="UP000003136">
    <property type="component" value="Unassembled WGS sequence"/>
</dbReference>
<gene>
    <name evidence="1" type="ORF">BACPEC_02858</name>
</gene>
<sequence>MADIKDFKHAIVRQKILDAVRKDLIGPASDCEQLNEVPTSSYITGLLYPADTDVTEDENYNDVEFTEKNFDADGETLEVGIFEEEEPEDRVKGGFQKPSSIGVSFYVSNDNEYMIDFVLWQG</sequence>
<reference evidence="1 2" key="1">
    <citation type="submission" date="2008-11" db="EMBL/GenBank/DDBJ databases">
        <title>Draft genome sequence of Bacteroides pectinophilus (ATCC 43243).</title>
        <authorList>
            <person name="Sudarsanam P."/>
            <person name="Ley R."/>
            <person name="Guruge J."/>
            <person name="Turnbaugh P.J."/>
            <person name="Mahowald M."/>
            <person name="Liep D."/>
            <person name="Gordon J."/>
        </authorList>
    </citation>
    <scope>NUCLEOTIDE SEQUENCE [LARGE SCALE GENOMIC DNA]</scope>
    <source>
        <strain evidence="1 2">ATCC 43243</strain>
    </source>
</reference>
<reference evidence="1 2" key="2">
    <citation type="submission" date="2008-11" db="EMBL/GenBank/DDBJ databases">
        <authorList>
            <person name="Fulton L."/>
            <person name="Clifton S."/>
            <person name="Fulton B."/>
            <person name="Xu J."/>
            <person name="Minx P."/>
            <person name="Pepin K.H."/>
            <person name="Johnson M."/>
            <person name="Bhonagiri V."/>
            <person name="Nash W.E."/>
            <person name="Mardis E.R."/>
            <person name="Wilson R.K."/>
        </authorList>
    </citation>
    <scope>NUCLEOTIDE SEQUENCE [LARGE SCALE GENOMIC DNA]</scope>
    <source>
        <strain evidence="1 2">ATCC 43243</strain>
    </source>
</reference>
<dbReference type="HOGENOM" id="CLU_2022115_0_0_9"/>
<name>B7AVV8_9FIRM</name>
<keyword evidence="2" id="KW-1185">Reference proteome</keyword>
<organism evidence="1 2">
    <name type="scientific">[Bacteroides] pectinophilus ATCC 43243</name>
    <dbReference type="NCBI Taxonomy" id="483218"/>
    <lineage>
        <taxon>Bacteria</taxon>
        <taxon>Bacillati</taxon>
        <taxon>Bacillota</taxon>
        <taxon>Clostridia</taxon>
        <taxon>Eubacteriales</taxon>
    </lineage>
</organism>
<evidence type="ECO:0000313" key="2">
    <source>
        <dbReference type="Proteomes" id="UP000003136"/>
    </source>
</evidence>
<comment type="caution">
    <text evidence="1">The sequence shown here is derived from an EMBL/GenBank/DDBJ whole genome shotgun (WGS) entry which is preliminary data.</text>
</comment>
<protein>
    <submittedName>
        <fullName evidence="1">Uncharacterized protein</fullName>
    </submittedName>
</protein>
<dbReference type="AlphaFoldDB" id="B7AVV8"/>
<dbReference type="eggNOG" id="COG1061">
    <property type="taxonomic scope" value="Bacteria"/>
</dbReference>
<dbReference type="STRING" id="483218.BACPEC_02858"/>
<dbReference type="EMBL" id="ABVQ01000037">
    <property type="protein sequence ID" value="EEC56349.1"/>
    <property type="molecule type" value="Genomic_DNA"/>
</dbReference>
<evidence type="ECO:0000313" key="1">
    <source>
        <dbReference type="EMBL" id="EEC56349.1"/>
    </source>
</evidence>
<proteinExistence type="predicted"/>
<accession>B7AVV8</accession>